<accession>A0A2A4EYC5</accession>
<keyword evidence="1 5" id="KW-0378">Hydrolase</keyword>
<dbReference type="Proteomes" id="UP000218022">
    <property type="component" value="Unassembled WGS sequence"/>
</dbReference>
<dbReference type="OrthoDB" id="192696at2"/>
<protein>
    <submittedName>
        <fullName evidence="5">Dienelactone hydrolase</fullName>
    </submittedName>
</protein>
<evidence type="ECO:0000256" key="2">
    <source>
        <dbReference type="ARBA" id="ARBA00022963"/>
    </source>
</evidence>
<keyword evidence="4" id="KW-0732">Signal</keyword>
<dbReference type="PIRSF" id="PIRSF031982">
    <property type="entry name" value="UCP031982_abhydr"/>
    <property type="match status" value="1"/>
</dbReference>
<name>A0A2A4EYC5_9BURK</name>
<evidence type="ECO:0000313" key="5">
    <source>
        <dbReference type="EMBL" id="PCE25452.1"/>
    </source>
</evidence>
<dbReference type="SUPFAM" id="SSF53474">
    <property type="entry name" value="alpha/beta-Hydrolases"/>
    <property type="match status" value="1"/>
</dbReference>
<evidence type="ECO:0000256" key="1">
    <source>
        <dbReference type="ARBA" id="ARBA00022801"/>
    </source>
</evidence>
<keyword evidence="3" id="KW-0443">Lipid metabolism</keyword>
<evidence type="ECO:0000256" key="4">
    <source>
        <dbReference type="SAM" id="SignalP"/>
    </source>
</evidence>
<dbReference type="Pfam" id="PF03403">
    <property type="entry name" value="PAF-AH_p_II"/>
    <property type="match status" value="1"/>
</dbReference>
<dbReference type="InterPro" id="IPR029058">
    <property type="entry name" value="AB_hydrolase_fold"/>
</dbReference>
<comment type="caution">
    <text evidence="5">The sequence shown here is derived from an EMBL/GenBank/DDBJ whole genome shotgun (WGS) entry which is preliminary data.</text>
</comment>
<evidence type="ECO:0000256" key="3">
    <source>
        <dbReference type="ARBA" id="ARBA00023098"/>
    </source>
</evidence>
<proteinExistence type="predicted"/>
<reference evidence="5 6" key="1">
    <citation type="submission" date="2017-01" db="EMBL/GenBank/DDBJ databases">
        <title>Whole-Genome Shotgun Sequencing of Two beta-Proteobacterial Species in Search of the Bulgecin Biosynthetic Cluster.</title>
        <authorList>
            <person name="Horsman M.E."/>
            <person name="Marous D.R."/>
            <person name="Li R."/>
            <person name="Oliver R.A."/>
            <person name="Byun B."/>
            <person name="Emrich S.J."/>
            <person name="Boggess B."/>
            <person name="Townsend C.A."/>
            <person name="Mobashery S."/>
        </authorList>
    </citation>
    <scope>NUCLEOTIDE SEQUENCE [LARGE SCALE GENOMIC DNA]</scope>
    <source>
        <strain evidence="5 6">ATCC 31363</strain>
    </source>
</reference>
<sequence length="326" mass="35168">MIRFSFLFTALCFATSLVHAAGFQFIEVPGNGSFQPLKGAVWYPCKQPPANEKVGPVELSVTRDCPVTGEKLPLVVISHGRGGTFLDHSDTAAALADAGFVVAAINHPGDNAMDKTRINDFSVFVERPADIKRLTDFMLGSWNAADRIDASDIGIFGFSRGGYTGLVAIGANPHFGKNLRSCDGIDTPLCDQVRKGELPELAHDARIKAAVIADPVSLFFTQDSFSNVKIPVQLWRSELGGGGVTPESVTAIIGELPAHPDVHFVPGSQHFSFMAPCSAEFMQLAREVCIDGPKFDRVAFHREFNAEVLAFFRKHLTHAGSAPGSR</sequence>
<dbReference type="GO" id="GO:0003847">
    <property type="term" value="F:1-alkyl-2-acetylglycerophosphocholine esterase activity"/>
    <property type="evidence" value="ECO:0007669"/>
    <property type="project" value="TreeGrafter"/>
</dbReference>
<dbReference type="GO" id="GO:0016042">
    <property type="term" value="P:lipid catabolic process"/>
    <property type="evidence" value="ECO:0007669"/>
    <property type="project" value="UniProtKB-KW"/>
</dbReference>
<organism evidence="5 6">
    <name type="scientific">Paraburkholderia acidicola</name>
    <dbReference type="NCBI Taxonomy" id="1912599"/>
    <lineage>
        <taxon>Bacteria</taxon>
        <taxon>Pseudomonadati</taxon>
        <taxon>Pseudomonadota</taxon>
        <taxon>Betaproteobacteria</taxon>
        <taxon>Burkholderiales</taxon>
        <taxon>Burkholderiaceae</taxon>
        <taxon>Paraburkholderia</taxon>
    </lineage>
</organism>
<dbReference type="AlphaFoldDB" id="A0A2A4EYC5"/>
<gene>
    <name evidence="5" type="ORF">BWP39_13065</name>
</gene>
<dbReference type="RefSeq" id="WP_096720754.1">
    <property type="nucleotide sequence ID" value="NZ_MTZV01000004.1"/>
</dbReference>
<dbReference type="InterPro" id="IPR016986">
    <property type="entry name" value="UCP031982_abhydr"/>
</dbReference>
<dbReference type="Gene3D" id="3.40.50.1820">
    <property type="entry name" value="alpha/beta hydrolase"/>
    <property type="match status" value="1"/>
</dbReference>
<dbReference type="EMBL" id="MTZV01000004">
    <property type="protein sequence ID" value="PCE25452.1"/>
    <property type="molecule type" value="Genomic_DNA"/>
</dbReference>
<feature type="signal peptide" evidence="4">
    <location>
        <begin position="1"/>
        <end position="20"/>
    </location>
</feature>
<feature type="chain" id="PRO_5013037074" evidence="4">
    <location>
        <begin position="21"/>
        <end position="326"/>
    </location>
</feature>
<dbReference type="PANTHER" id="PTHR10272:SF14">
    <property type="entry name" value="PAF ACETYLHYDROLASE FAMILY PROTEIN"/>
    <property type="match status" value="1"/>
</dbReference>
<evidence type="ECO:0000313" key="6">
    <source>
        <dbReference type="Proteomes" id="UP000218022"/>
    </source>
</evidence>
<dbReference type="PANTHER" id="PTHR10272">
    <property type="entry name" value="PLATELET-ACTIVATING FACTOR ACETYLHYDROLASE"/>
    <property type="match status" value="1"/>
</dbReference>
<keyword evidence="2" id="KW-0442">Lipid degradation</keyword>